<dbReference type="AlphaFoldDB" id="A0A553HT36"/>
<dbReference type="OrthoDB" id="4366798at2759"/>
<evidence type="ECO:0000256" key="1">
    <source>
        <dbReference type="SAM" id="MobiDB-lite"/>
    </source>
</evidence>
<reference evidence="3" key="1">
    <citation type="submission" date="2019-06" db="EMBL/GenBank/DDBJ databases">
        <title>Draft genome sequence of the griseofulvin-producing fungus Xylaria cubensis strain G536.</title>
        <authorList>
            <person name="Mead M.E."/>
            <person name="Raja H.A."/>
            <person name="Steenwyk J.L."/>
            <person name="Knowles S.L."/>
            <person name="Oberlies N.H."/>
            <person name="Rokas A."/>
        </authorList>
    </citation>
    <scope>NUCLEOTIDE SEQUENCE [LARGE SCALE GENOMIC DNA]</scope>
    <source>
        <strain evidence="3">G536</strain>
    </source>
</reference>
<evidence type="ECO:0000313" key="2">
    <source>
        <dbReference type="EMBL" id="TRX91113.1"/>
    </source>
</evidence>
<evidence type="ECO:0000313" key="3">
    <source>
        <dbReference type="Proteomes" id="UP000319160"/>
    </source>
</evidence>
<organism evidence="2 3">
    <name type="scientific">Xylaria flabelliformis</name>
    <dbReference type="NCBI Taxonomy" id="2512241"/>
    <lineage>
        <taxon>Eukaryota</taxon>
        <taxon>Fungi</taxon>
        <taxon>Dikarya</taxon>
        <taxon>Ascomycota</taxon>
        <taxon>Pezizomycotina</taxon>
        <taxon>Sordariomycetes</taxon>
        <taxon>Xylariomycetidae</taxon>
        <taxon>Xylariales</taxon>
        <taxon>Xylariaceae</taxon>
        <taxon>Xylaria</taxon>
    </lineage>
</organism>
<dbReference type="EMBL" id="VFLP01000049">
    <property type="protein sequence ID" value="TRX91113.1"/>
    <property type="molecule type" value="Genomic_DNA"/>
</dbReference>
<accession>A0A553HT36</accession>
<sequence>MAWTDNPTPDDHWRLHVPYIDWDRDYDYREWTWPNCKFGYKRADLFGSLYAEFNCIPFAIQDPRLWFYDLHELINASKTREEFELALRKRRDERFQEIRKAWSDTVGDLALNIPVWGSSRTDQINRWDSFLELSHHFSFGSLLVHFINFLPKNPSRVPNELDQPEQPQLSDAQTRKHVQELISRLTRDNITRTVDTLIHLCQTDAKQFVISALLDVTVASTGSAEKREDLLIMIAGFIAAMDKTIGMDASRQFVRHFMKTMGIRFAATSDTEPDAGSKCLDLSLTPPSPPPPPAKKTRKTRVSREKASKGPVRNGRVEKPPPQRRATKNSTSVAPEGIRRSARLQQRAAQGGSR</sequence>
<gene>
    <name evidence="2" type="ORF">FHL15_008095</name>
</gene>
<dbReference type="Gene3D" id="1.25.40.180">
    <property type="match status" value="1"/>
</dbReference>
<feature type="region of interest" description="Disordered" evidence="1">
    <location>
        <begin position="269"/>
        <end position="354"/>
    </location>
</feature>
<keyword evidence="3" id="KW-1185">Reference proteome</keyword>
<protein>
    <submittedName>
        <fullName evidence="2">Uncharacterized protein</fullName>
    </submittedName>
</protein>
<name>A0A553HT36_9PEZI</name>
<dbReference type="Proteomes" id="UP000319160">
    <property type="component" value="Unassembled WGS sequence"/>
</dbReference>
<feature type="compositionally biased region" description="Low complexity" evidence="1">
    <location>
        <begin position="343"/>
        <end position="354"/>
    </location>
</feature>
<comment type="caution">
    <text evidence="2">The sequence shown here is derived from an EMBL/GenBank/DDBJ whole genome shotgun (WGS) entry which is preliminary data.</text>
</comment>
<proteinExistence type="predicted"/>